<dbReference type="Proteomes" id="UP001172386">
    <property type="component" value="Unassembled WGS sequence"/>
</dbReference>
<evidence type="ECO:0000313" key="2">
    <source>
        <dbReference type="Proteomes" id="UP001172386"/>
    </source>
</evidence>
<sequence>MTKLGGLSAHAQVELDALAAELKKDQFDDDVLAPKLANLKSIARTPRDAPAVYCNAGINLLAEVAFGLGNDARRKSSLEAARTIANALLLEEKMRQVFAGLPYIDGLLDFYSRSDSDHEFVGARILFLLTYGSQIDFVSLIRSQGLVNRVGAHLKRHAASIDDGSSSKHAITQMALTETLKLLYNLAPKCSEELYVLSTTFDALVDILCRIDVPSRPLDPPIGQLLNVLAIIDWPDQPLSEHSIEDKKLLTAQLILILDQSSATLKPALLETMLVPLITVLRKVYEANISTINEELRNTLLPRNEERDKPLGKSETLAGRLLQLQTSAGLTILPEAISGLLFDLSDRNATQFVHNIGYGHAAGYLMTHQIPVPQDLITRTTSDATAGEGIQINPITGQRLDAEEPVNMPTMTEEEKEREAQKMFVLFERLKANGVMKVENPLRTAQQSGRFEELSDSEPD</sequence>
<gene>
    <name evidence="1" type="ORF">H2198_006364</name>
</gene>
<protein>
    <submittedName>
        <fullName evidence="1">Uncharacterized protein</fullName>
    </submittedName>
</protein>
<name>A0ACC3A320_9EURO</name>
<organism evidence="1 2">
    <name type="scientific">Neophaeococcomyces mojaviensis</name>
    <dbReference type="NCBI Taxonomy" id="3383035"/>
    <lineage>
        <taxon>Eukaryota</taxon>
        <taxon>Fungi</taxon>
        <taxon>Dikarya</taxon>
        <taxon>Ascomycota</taxon>
        <taxon>Pezizomycotina</taxon>
        <taxon>Eurotiomycetes</taxon>
        <taxon>Chaetothyriomycetidae</taxon>
        <taxon>Chaetothyriales</taxon>
        <taxon>Chaetothyriales incertae sedis</taxon>
        <taxon>Neophaeococcomyces</taxon>
    </lineage>
</organism>
<proteinExistence type="predicted"/>
<comment type="caution">
    <text evidence="1">The sequence shown here is derived from an EMBL/GenBank/DDBJ whole genome shotgun (WGS) entry which is preliminary data.</text>
</comment>
<reference evidence="1" key="1">
    <citation type="submission" date="2022-10" db="EMBL/GenBank/DDBJ databases">
        <title>Culturing micro-colonial fungi from biological soil crusts in the Mojave desert and describing Neophaeococcomyces mojavensis, and introducing the new genera and species Taxawa tesnikishii.</title>
        <authorList>
            <person name="Kurbessoian T."/>
            <person name="Stajich J.E."/>
        </authorList>
    </citation>
    <scope>NUCLEOTIDE SEQUENCE</scope>
    <source>
        <strain evidence="1">JES_112</strain>
    </source>
</reference>
<accession>A0ACC3A320</accession>
<evidence type="ECO:0000313" key="1">
    <source>
        <dbReference type="EMBL" id="KAJ9654618.1"/>
    </source>
</evidence>
<keyword evidence="2" id="KW-1185">Reference proteome</keyword>
<dbReference type="EMBL" id="JAPDRQ010000116">
    <property type="protein sequence ID" value="KAJ9654618.1"/>
    <property type="molecule type" value="Genomic_DNA"/>
</dbReference>